<dbReference type="Pfam" id="PF10342">
    <property type="entry name" value="Kre9_KNH"/>
    <property type="match status" value="2"/>
</dbReference>
<evidence type="ECO:0000256" key="1">
    <source>
        <dbReference type="ARBA" id="ARBA00005695"/>
    </source>
</evidence>
<name>A0A0F9KWJ6_9ZZZZ</name>
<evidence type="ECO:0000256" key="2">
    <source>
        <dbReference type="ARBA" id="ARBA00022448"/>
    </source>
</evidence>
<evidence type="ECO:0000256" key="3">
    <source>
        <dbReference type="ARBA" id="ARBA00022729"/>
    </source>
</evidence>
<comment type="caution">
    <text evidence="7">The sequence shown here is derived from an EMBL/GenBank/DDBJ whole genome shotgun (WGS) entry which is preliminary data.</text>
</comment>
<accession>A0A0F9KWJ6</accession>
<dbReference type="Gene3D" id="3.10.105.10">
    <property type="entry name" value="Dipeptide-binding Protein, Domain 3"/>
    <property type="match status" value="1"/>
</dbReference>
<evidence type="ECO:0000313" key="7">
    <source>
        <dbReference type="EMBL" id="KKM86118.1"/>
    </source>
</evidence>
<dbReference type="Gene3D" id="3.40.190.10">
    <property type="entry name" value="Periplasmic binding protein-like II"/>
    <property type="match status" value="1"/>
</dbReference>
<dbReference type="PANTHER" id="PTHR30290:SF9">
    <property type="entry name" value="OLIGOPEPTIDE-BINDING PROTEIN APPA"/>
    <property type="match status" value="1"/>
</dbReference>
<dbReference type="InterPro" id="IPR018466">
    <property type="entry name" value="Kre9/Knh1-like_N"/>
</dbReference>
<protein>
    <submittedName>
        <fullName evidence="7">Uncharacterized protein</fullName>
    </submittedName>
</protein>
<keyword evidence="4" id="KW-0812">Transmembrane</keyword>
<dbReference type="GO" id="GO:0015833">
    <property type="term" value="P:peptide transport"/>
    <property type="evidence" value="ECO:0007669"/>
    <property type="project" value="TreeGrafter"/>
</dbReference>
<dbReference type="PANTHER" id="PTHR30290">
    <property type="entry name" value="PERIPLASMIC BINDING COMPONENT OF ABC TRANSPORTER"/>
    <property type="match status" value="1"/>
</dbReference>
<keyword evidence="3" id="KW-0732">Signal</keyword>
<evidence type="ECO:0000256" key="4">
    <source>
        <dbReference type="SAM" id="Phobius"/>
    </source>
</evidence>
<feature type="domain" description="Yeast cell wall synthesis Kre9/Knh1-like N-terminal" evidence="6">
    <location>
        <begin position="585"/>
        <end position="670"/>
    </location>
</feature>
<dbReference type="SUPFAM" id="SSF53850">
    <property type="entry name" value="Periplasmic binding protein-like II"/>
    <property type="match status" value="1"/>
</dbReference>
<dbReference type="InterPro" id="IPR039424">
    <property type="entry name" value="SBP_5"/>
</dbReference>
<proteinExistence type="inferred from homology"/>
<keyword evidence="4" id="KW-0472">Membrane</keyword>
<reference evidence="7" key="1">
    <citation type="journal article" date="2015" name="Nature">
        <title>Complex archaea that bridge the gap between prokaryotes and eukaryotes.</title>
        <authorList>
            <person name="Spang A."/>
            <person name="Saw J.H."/>
            <person name="Jorgensen S.L."/>
            <person name="Zaremba-Niedzwiedzka K."/>
            <person name="Martijn J."/>
            <person name="Lind A.E."/>
            <person name="van Eijk R."/>
            <person name="Schleper C."/>
            <person name="Guy L."/>
            <person name="Ettema T.J."/>
        </authorList>
    </citation>
    <scope>NUCLEOTIDE SEQUENCE</scope>
</reference>
<evidence type="ECO:0000259" key="5">
    <source>
        <dbReference type="Pfam" id="PF00496"/>
    </source>
</evidence>
<keyword evidence="4" id="KW-1133">Transmembrane helix</keyword>
<feature type="domain" description="Yeast cell wall synthesis Kre9/Knh1-like N-terminal" evidence="6">
    <location>
        <begin position="689"/>
        <end position="769"/>
    </location>
</feature>
<dbReference type="GO" id="GO:1904680">
    <property type="term" value="F:peptide transmembrane transporter activity"/>
    <property type="evidence" value="ECO:0007669"/>
    <property type="project" value="TreeGrafter"/>
</dbReference>
<dbReference type="Gene3D" id="3.90.76.10">
    <property type="entry name" value="Dipeptide-binding Protein, Domain 1"/>
    <property type="match status" value="1"/>
</dbReference>
<sequence>MEKKYKFKLLIISLFISFLFSFNNITQNNNNLRDPNLVVSAASTNTLVVGTMYGPVDLDPIVAWDSASIDVIDQVVEGLFAYDLGDPSLALIPRLASAMGTWNLDADEYTVPLRTGVKFHDGTNFNAAAVVTHWDRMEWALNTTGSNSVGVTQVAELYEFPDGTPIVDHVTDNGDDSVTFFLNGPYVPFVALLCFSASYILSPTATPADDYIVTATGDIVGTGPFKYISYEAGVEVLFDTFDDYWGGRAILDHIVLSEIVDANARNAALLSGDIDLLLDPMDAMLQVYNFTTGITLEQGPQQTVTQYLGMNNNHINRTFREAISYAIDYDYILDELRGGNAKRMKSPIPMGILYADDTNNVAILNLTHARMLMQSMGWGLGYNVSADSEWEAVTFKTFNYTYNIGNDFRENMLVLLQDNLGKIGIAVTDAGGTWGDFIYSLYEIGGRTRDHLELYFIGWGPDYNDPSNFINPLFTNRSIASNGADYNGYLAAIEDGRDPFDQNDNVQLLMEAAMSETNAVTREALYARIQELLTTRDFPWAFCYVSKSFRAYVDSMTGYDLNPMGREWWYPISFASIADSLSITTPDSSSSWKIDTIHSITWTSTGSIANVMIDLYWKGTFNTTISASIPNNGSYSWTIPSGLDDSTLYYIKISDVSNPSTYDYSDYFEIYTLFPSADPITVTNPSGIVAWEIGSIHSITWTSTSSIVNVKIELYISGILDSVLTSGTPNDGEISWTIPSGLVISTQYQIKITDVSNSSTYDFSDYFGIINPATTLVEEIPGYNIYLLYMMIGIISVVLIKKKYKHLKK</sequence>
<evidence type="ECO:0000259" key="6">
    <source>
        <dbReference type="Pfam" id="PF10342"/>
    </source>
</evidence>
<dbReference type="CDD" id="cd00995">
    <property type="entry name" value="PBP2_NikA_DppA_OppA_like"/>
    <property type="match status" value="1"/>
</dbReference>
<gene>
    <name evidence="7" type="ORF">LCGC14_1282240</name>
</gene>
<dbReference type="Pfam" id="PF00496">
    <property type="entry name" value="SBP_bac_5"/>
    <property type="match status" value="1"/>
</dbReference>
<feature type="domain" description="Solute-binding protein family 5" evidence="5">
    <location>
        <begin position="91"/>
        <end position="478"/>
    </location>
</feature>
<feature type="transmembrane region" description="Helical" evidence="4">
    <location>
        <begin position="783"/>
        <end position="800"/>
    </location>
</feature>
<organism evidence="7">
    <name type="scientific">marine sediment metagenome</name>
    <dbReference type="NCBI Taxonomy" id="412755"/>
    <lineage>
        <taxon>unclassified sequences</taxon>
        <taxon>metagenomes</taxon>
        <taxon>ecological metagenomes</taxon>
    </lineage>
</organism>
<dbReference type="AlphaFoldDB" id="A0A0F9KWJ6"/>
<keyword evidence="2" id="KW-0813">Transport</keyword>
<dbReference type="EMBL" id="LAZR01007304">
    <property type="protein sequence ID" value="KKM86118.1"/>
    <property type="molecule type" value="Genomic_DNA"/>
</dbReference>
<dbReference type="NCBIfam" id="NF033507">
    <property type="entry name" value="Loki-CTERM"/>
    <property type="match status" value="1"/>
</dbReference>
<comment type="similarity">
    <text evidence="1">Belongs to the bacterial solute-binding protein 5 family.</text>
</comment>
<dbReference type="InterPro" id="IPR000914">
    <property type="entry name" value="SBP_5_dom"/>
</dbReference>